<evidence type="ECO:0000313" key="2">
    <source>
        <dbReference type="EMBL" id="KAF4660687.1"/>
    </source>
</evidence>
<feature type="compositionally biased region" description="Low complexity" evidence="1">
    <location>
        <begin position="459"/>
        <end position="469"/>
    </location>
</feature>
<feature type="region of interest" description="Disordered" evidence="1">
    <location>
        <begin position="251"/>
        <end position="349"/>
    </location>
</feature>
<comment type="caution">
    <text evidence="2">The sequence shown here is derived from an EMBL/GenBank/DDBJ whole genome shotgun (WGS) entry which is preliminary data.</text>
</comment>
<keyword evidence="3" id="KW-1185">Reference proteome</keyword>
<gene>
    <name evidence="2" type="ORF">FOL47_007055</name>
</gene>
<sequence length="584" mass="64376">MSPLRDNDPEDWSSLARYIPHALGKRSPALCALMLRLLEVVERLAWHQLNHIKALDKATAAQWEIFPCVLKCIVDEVVVVCRHRKTATEAAKKAMMGLATDRASAESRSLSRRTIKASKFEPKVVVSRPRDSSIDFGTQTNAAGSETPSPVTAELANRAVSRATNTSKQIMSRQMAAAQANLPCPACVRRRSATRRLSRSVGTSSVLAARSVGIVAVARVEERATTTPPGPHLRSAAMQTEEERDLTRLHSGFGDEHDAGLRPQEKPTRRFTLQYSVSSSLDRVYTTASENRVPRPGTADIAGRQETPENSTEFANSASSTVRAPRDSFRPTDDRLQQPDEMTSSKEPECYLSEGVAEDSHLQLLDDDSYYEKSRDISETIALPKDPTEALISEESKRSPRDAIEETKDYAPVSSSVGTLHEDTENKIGPVVPRRRRSSHLEAHSVRLTDPSLPPCTGAVSADRASDVSSWHEGVDDAEGMNEESMEKYAKMVTSWVSGLWGDSPAARRRRSYQRKASAQANQDKRRGEESDSPAVTRVTSAVSRYLASVKEQRSESSEMGAYIQEPIVLPNSVSSLHRKRLGK</sequence>
<organism evidence="2 3">
    <name type="scientific">Perkinsus chesapeaki</name>
    <name type="common">Clam parasite</name>
    <name type="synonym">Perkinsus andrewsi</name>
    <dbReference type="NCBI Taxonomy" id="330153"/>
    <lineage>
        <taxon>Eukaryota</taxon>
        <taxon>Sar</taxon>
        <taxon>Alveolata</taxon>
        <taxon>Perkinsozoa</taxon>
        <taxon>Perkinsea</taxon>
        <taxon>Perkinsida</taxon>
        <taxon>Perkinsidae</taxon>
        <taxon>Perkinsus</taxon>
    </lineage>
</organism>
<reference evidence="2 3" key="1">
    <citation type="submission" date="2020-04" db="EMBL/GenBank/DDBJ databases">
        <title>Perkinsus chesapeaki whole genome sequence.</title>
        <authorList>
            <person name="Bogema D.R."/>
        </authorList>
    </citation>
    <scope>NUCLEOTIDE SEQUENCE [LARGE SCALE GENOMIC DNA]</scope>
    <source>
        <strain evidence="2">ATCC PRA-425</strain>
    </source>
</reference>
<name>A0A7J6LNC5_PERCH</name>
<feature type="region of interest" description="Disordered" evidence="1">
    <location>
        <begin position="388"/>
        <end position="471"/>
    </location>
</feature>
<feature type="compositionally biased region" description="Polar residues" evidence="1">
    <location>
        <begin position="271"/>
        <end position="290"/>
    </location>
</feature>
<dbReference type="AlphaFoldDB" id="A0A7J6LNC5"/>
<protein>
    <submittedName>
        <fullName evidence="2">Uncharacterized protein</fullName>
    </submittedName>
</protein>
<accession>A0A7J6LNC5</accession>
<feature type="compositionally biased region" description="Polar residues" evidence="1">
    <location>
        <begin position="135"/>
        <end position="150"/>
    </location>
</feature>
<dbReference type="Proteomes" id="UP000591131">
    <property type="component" value="Unassembled WGS sequence"/>
</dbReference>
<feature type="compositionally biased region" description="Basic and acidic residues" evidence="1">
    <location>
        <begin position="394"/>
        <end position="409"/>
    </location>
</feature>
<proteinExistence type="predicted"/>
<evidence type="ECO:0000313" key="3">
    <source>
        <dbReference type="Proteomes" id="UP000591131"/>
    </source>
</evidence>
<evidence type="ECO:0000256" key="1">
    <source>
        <dbReference type="SAM" id="MobiDB-lite"/>
    </source>
</evidence>
<feature type="compositionally biased region" description="Basic and acidic residues" evidence="1">
    <location>
        <begin position="251"/>
        <end position="268"/>
    </location>
</feature>
<feature type="region of interest" description="Disordered" evidence="1">
    <location>
        <begin position="131"/>
        <end position="150"/>
    </location>
</feature>
<feature type="region of interest" description="Disordered" evidence="1">
    <location>
        <begin position="502"/>
        <end position="538"/>
    </location>
</feature>
<dbReference type="EMBL" id="JAAPAO010000404">
    <property type="protein sequence ID" value="KAF4660687.1"/>
    <property type="molecule type" value="Genomic_DNA"/>
</dbReference>
<feature type="compositionally biased region" description="Basic and acidic residues" evidence="1">
    <location>
        <begin position="324"/>
        <end position="349"/>
    </location>
</feature>
<feature type="compositionally biased region" description="Polar residues" evidence="1">
    <location>
        <begin position="308"/>
        <end position="322"/>
    </location>
</feature>